<keyword evidence="2" id="KW-1185">Reference proteome</keyword>
<comment type="caution">
    <text evidence="1">The sequence shown here is derived from an EMBL/GenBank/DDBJ whole genome shotgun (WGS) entry which is preliminary data.</text>
</comment>
<dbReference type="RefSeq" id="WP_282717045.1">
    <property type="nucleotide sequence ID" value="NZ_JASCRY010000003.1"/>
</dbReference>
<protein>
    <submittedName>
        <fullName evidence="1">Uncharacterized protein</fullName>
    </submittedName>
</protein>
<reference evidence="1 2" key="1">
    <citation type="submission" date="2023-04" db="EMBL/GenBank/DDBJ databases">
        <title>Two novel species of Flavobacterium.</title>
        <authorList>
            <person name="Liu Q."/>
            <person name="Xin Y.-H."/>
        </authorList>
    </citation>
    <scope>NUCLEOTIDE SEQUENCE [LARGE SCALE GENOMIC DNA]</scope>
    <source>
        <strain evidence="1 2">LB2P87</strain>
    </source>
</reference>
<dbReference type="EMBL" id="JASCRY010000003">
    <property type="protein sequence ID" value="MDI5950439.1"/>
    <property type="molecule type" value="Genomic_DNA"/>
</dbReference>
<accession>A0AAW6TPP2</accession>
<dbReference type="Proteomes" id="UP001228643">
    <property type="component" value="Unassembled WGS sequence"/>
</dbReference>
<gene>
    <name evidence="1" type="ORF">QLS97_12350</name>
</gene>
<name>A0AAW6TPP2_9FLAO</name>
<sequence>MNEYYQKRIISIINREIEIDKKIRVELNSIIKLLPIDKKKNLTLSLETIQNKHFKTILNKIKDELDQSQISDFDDSLLSPLAQNRIEEILELNLTNLSEKEQKEIDRNLNILDDIYKNIDKTKY</sequence>
<dbReference type="AlphaFoldDB" id="A0AAW6TPP2"/>
<organism evidence="1 2">
    <name type="scientific">Flavobacterium yafengii</name>
    <dbReference type="NCBI Taxonomy" id="3041253"/>
    <lineage>
        <taxon>Bacteria</taxon>
        <taxon>Pseudomonadati</taxon>
        <taxon>Bacteroidota</taxon>
        <taxon>Flavobacteriia</taxon>
        <taxon>Flavobacteriales</taxon>
        <taxon>Flavobacteriaceae</taxon>
        <taxon>Flavobacterium</taxon>
    </lineage>
</organism>
<evidence type="ECO:0000313" key="2">
    <source>
        <dbReference type="Proteomes" id="UP001228643"/>
    </source>
</evidence>
<evidence type="ECO:0000313" key="1">
    <source>
        <dbReference type="EMBL" id="MDI5950439.1"/>
    </source>
</evidence>
<proteinExistence type="predicted"/>